<keyword evidence="3" id="KW-0521">NADP</keyword>
<sequence>MGRVVRLNGPSQLLAGKTVLVTGASRGIGRAIAVRCGAEGANVVLVARTDQPHPKVPGTIHTAAAQVQAAFASYVQGVLPLVGDVRDDKEMTAVVEQAVDRFGGIDILVNAAAVLYQAPARRMRMLEYDYMADINSRGVVLMSTLCLPALMVSAQAGRNPHILNFSPPINVNPDWIAPSLGYAISKYAASLATIGMAADLRDYGISVNSLWPRTTIDTAAVRNVVGGSEMTATSRTTDICTDAAMMILTSPELTGQCLLDEPVLTAHGVTDFDRYSVTPGTELSRHLFVDA</sequence>
<dbReference type="NCBIfam" id="NF006133">
    <property type="entry name" value="PRK08278.1"/>
    <property type="match status" value="1"/>
</dbReference>
<dbReference type="KEGG" id="nah:F5544_30105"/>
<dbReference type="PANTHER" id="PTHR42808">
    <property type="entry name" value="HYDROXYSTEROID DEHYDROGENASE-LIKE PROTEIN 2"/>
    <property type="match status" value="1"/>
</dbReference>
<dbReference type="Proteomes" id="UP000503540">
    <property type="component" value="Chromosome"/>
</dbReference>
<evidence type="ECO:0000256" key="2">
    <source>
        <dbReference type="ARBA" id="ARBA00006484"/>
    </source>
</evidence>
<dbReference type="PRINTS" id="PR00081">
    <property type="entry name" value="GDHRDH"/>
</dbReference>
<dbReference type="Gene3D" id="3.40.50.720">
    <property type="entry name" value="NAD(P)-binding Rossmann-like Domain"/>
    <property type="match status" value="1"/>
</dbReference>
<evidence type="ECO:0000256" key="3">
    <source>
        <dbReference type="ARBA" id="ARBA00022857"/>
    </source>
</evidence>
<dbReference type="GO" id="GO:0016491">
    <property type="term" value="F:oxidoreductase activity"/>
    <property type="evidence" value="ECO:0007669"/>
    <property type="project" value="UniProtKB-KW"/>
</dbReference>
<dbReference type="InterPro" id="IPR002347">
    <property type="entry name" value="SDR_fam"/>
</dbReference>
<reference evidence="7 8" key="1">
    <citation type="journal article" date="2019" name="ACS Chem. Biol.">
        <title>Identification and Mobilization of a Cryptic Antibiotic Biosynthesis Gene Locus from a Human-Pathogenic Nocardia Isolate.</title>
        <authorList>
            <person name="Herisse M."/>
            <person name="Ishida K."/>
            <person name="Porter J.L."/>
            <person name="Howden B."/>
            <person name="Hertweck C."/>
            <person name="Stinear T.P."/>
            <person name="Pidot S.J."/>
        </authorList>
    </citation>
    <scope>NUCLEOTIDE SEQUENCE [LARGE SCALE GENOMIC DNA]</scope>
    <source>
        <strain evidence="7 8">AUSMDU00012717</strain>
    </source>
</reference>
<evidence type="ECO:0000313" key="8">
    <source>
        <dbReference type="Proteomes" id="UP000503540"/>
    </source>
</evidence>
<dbReference type="EMBL" id="CP046172">
    <property type="protein sequence ID" value="QIS13866.1"/>
    <property type="molecule type" value="Genomic_DNA"/>
</dbReference>
<name>A0A6G9YLG4_9NOCA</name>
<dbReference type="SMART" id="SM00822">
    <property type="entry name" value="PKS_KR"/>
    <property type="match status" value="1"/>
</dbReference>
<evidence type="ECO:0000259" key="6">
    <source>
        <dbReference type="SMART" id="SM00822"/>
    </source>
</evidence>
<protein>
    <submittedName>
        <fullName evidence="7">SDR family NAD(P)-dependent oxidoreductase</fullName>
    </submittedName>
</protein>
<organism evidence="7 8">
    <name type="scientific">Nocardia arthritidis</name>
    <dbReference type="NCBI Taxonomy" id="228602"/>
    <lineage>
        <taxon>Bacteria</taxon>
        <taxon>Bacillati</taxon>
        <taxon>Actinomycetota</taxon>
        <taxon>Actinomycetes</taxon>
        <taxon>Mycobacteriales</taxon>
        <taxon>Nocardiaceae</taxon>
        <taxon>Nocardia</taxon>
    </lineage>
</organism>
<dbReference type="SUPFAM" id="SSF51735">
    <property type="entry name" value="NAD(P)-binding Rossmann-fold domains"/>
    <property type="match status" value="1"/>
</dbReference>
<accession>A0A6G9YLG4</accession>
<keyword evidence="8" id="KW-1185">Reference proteome</keyword>
<dbReference type="FunFam" id="3.40.50.720:FF:000301">
    <property type="entry name" value="Hydroxysteroid dehydrogenase like 2"/>
    <property type="match status" value="1"/>
</dbReference>
<gene>
    <name evidence="7" type="ORF">F5544_30105</name>
</gene>
<proteinExistence type="inferred from homology"/>
<evidence type="ECO:0000313" key="7">
    <source>
        <dbReference type="EMBL" id="QIS13866.1"/>
    </source>
</evidence>
<dbReference type="Pfam" id="PF00106">
    <property type="entry name" value="adh_short"/>
    <property type="match status" value="1"/>
</dbReference>
<comment type="subcellular location">
    <subcellularLocation>
        <location evidence="1">Peroxisome</location>
    </subcellularLocation>
</comment>
<comment type="similarity">
    <text evidence="2">Belongs to the short-chain dehydrogenases/reductases (SDR) family.</text>
</comment>
<keyword evidence="5" id="KW-0576">Peroxisome</keyword>
<evidence type="ECO:0000256" key="4">
    <source>
        <dbReference type="ARBA" id="ARBA00023002"/>
    </source>
</evidence>
<dbReference type="PANTHER" id="PTHR42808:SF3">
    <property type="entry name" value="HYDROXYSTEROID DEHYDROGENASE-LIKE PROTEIN 2"/>
    <property type="match status" value="1"/>
</dbReference>
<keyword evidence="4" id="KW-0560">Oxidoreductase</keyword>
<dbReference type="InterPro" id="IPR051935">
    <property type="entry name" value="HSDL2"/>
</dbReference>
<evidence type="ECO:0000256" key="5">
    <source>
        <dbReference type="ARBA" id="ARBA00023140"/>
    </source>
</evidence>
<dbReference type="AlphaFoldDB" id="A0A6G9YLG4"/>
<feature type="domain" description="Ketoreductase" evidence="6">
    <location>
        <begin position="17"/>
        <end position="214"/>
    </location>
</feature>
<dbReference type="InterPro" id="IPR057326">
    <property type="entry name" value="KR_dom"/>
</dbReference>
<dbReference type="InterPro" id="IPR036291">
    <property type="entry name" value="NAD(P)-bd_dom_sf"/>
</dbReference>
<evidence type="ECO:0000256" key="1">
    <source>
        <dbReference type="ARBA" id="ARBA00004275"/>
    </source>
</evidence>